<dbReference type="PANTHER" id="PTHR44688">
    <property type="entry name" value="DNA-BINDING TRANSCRIPTIONAL ACTIVATOR DEVR_DOSR"/>
    <property type="match status" value="1"/>
</dbReference>
<name>A0ABR7ZVH1_9CYAN</name>
<evidence type="ECO:0000256" key="2">
    <source>
        <dbReference type="ARBA" id="ARBA00023125"/>
    </source>
</evidence>
<protein>
    <submittedName>
        <fullName evidence="7">FHA domain-containing protein</fullName>
    </submittedName>
</protein>
<dbReference type="InterPro" id="IPR000792">
    <property type="entry name" value="Tscrpt_reg_LuxR_C"/>
</dbReference>
<feature type="compositionally biased region" description="Polar residues" evidence="4">
    <location>
        <begin position="241"/>
        <end position="250"/>
    </location>
</feature>
<dbReference type="EMBL" id="JACJQB010000010">
    <property type="protein sequence ID" value="MBD2187976.1"/>
    <property type="molecule type" value="Genomic_DNA"/>
</dbReference>
<keyword evidence="3" id="KW-0804">Transcription</keyword>
<dbReference type="SUPFAM" id="SSF46894">
    <property type="entry name" value="C-terminal effector domain of the bipartite response regulators"/>
    <property type="match status" value="1"/>
</dbReference>
<comment type="caution">
    <text evidence="7">The sequence shown here is derived from an EMBL/GenBank/DDBJ whole genome shotgun (WGS) entry which is preliminary data.</text>
</comment>
<evidence type="ECO:0000259" key="5">
    <source>
        <dbReference type="PROSITE" id="PS50006"/>
    </source>
</evidence>
<keyword evidence="1" id="KW-0805">Transcription regulation</keyword>
<proteinExistence type="predicted"/>
<evidence type="ECO:0000256" key="4">
    <source>
        <dbReference type="SAM" id="MobiDB-lite"/>
    </source>
</evidence>
<evidence type="ECO:0000313" key="7">
    <source>
        <dbReference type="EMBL" id="MBD2187976.1"/>
    </source>
</evidence>
<dbReference type="SUPFAM" id="SSF49879">
    <property type="entry name" value="SMAD/FHA domain"/>
    <property type="match status" value="1"/>
</dbReference>
<dbReference type="Pfam" id="PF00498">
    <property type="entry name" value="FHA"/>
    <property type="match status" value="1"/>
</dbReference>
<dbReference type="InterPro" id="IPR016032">
    <property type="entry name" value="Sig_transdc_resp-reg_C-effctor"/>
</dbReference>
<organism evidence="7 8">
    <name type="scientific">Pseudanabaena mucicola FACHB-723</name>
    <dbReference type="NCBI Taxonomy" id="2692860"/>
    <lineage>
        <taxon>Bacteria</taxon>
        <taxon>Bacillati</taxon>
        <taxon>Cyanobacteriota</taxon>
        <taxon>Cyanophyceae</taxon>
        <taxon>Pseudanabaenales</taxon>
        <taxon>Pseudanabaenaceae</taxon>
        <taxon>Pseudanabaena</taxon>
    </lineage>
</organism>
<dbReference type="SMART" id="SM00421">
    <property type="entry name" value="HTH_LUXR"/>
    <property type="match status" value="1"/>
</dbReference>
<dbReference type="CDD" id="cd00060">
    <property type="entry name" value="FHA"/>
    <property type="match status" value="1"/>
</dbReference>
<feature type="region of interest" description="Disordered" evidence="4">
    <location>
        <begin position="224"/>
        <end position="250"/>
    </location>
</feature>
<dbReference type="PRINTS" id="PR00038">
    <property type="entry name" value="HTHLUXR"/>
</dbReference>
<feature type="domain" description="FHA" evidence="5">
    <location>
        <begin position="39"/>
        <end position="110"/>
    </location>
</feature>
<dbReference type="InterPro" id="IPR000253">
    <property type="entry name" value="FHA_dom"/>
</dbReference>
<dbReference type="SMART" id="SM00240">
    <property type="entry name" value="FHA"/>
    <property type="match status" value="1"/>
</dbReference>
<dbReference type="Pfam" id="PF00196">
    <property type="entry name" value="GerE"/>
    <property type="match status" value="1"/>
</dbReference>
<dbReference type="PROSITE" id="PS50006">
    <property type="entry name" value="FHA_DOMAIN"/>
    <property type="match status" value="1"/>
</dbReference>
<dbReference type="RefSeq" id="WP_190402841.1">
    <property type="nucleotide sequence ID" value="NZ_JACJQB010000010.1"/>
</dbReference>
<dbReference type="PROSITE" id="PS00622">
    <property type="entry name" value="HTH_LUXR_1"/>
    <property type="match status" value="1"/>
</dbReference>
<gene>
    <name evidence="7" type="ORF">H6F41_07460</name>
</gene>
<dbReference type="PANTHER" id="PTHR44688:SF16">
    <property type="entry name" value="DNA-BINDING TRANSCRIPTIONAL ACTIVATOR DEVR_DOSR"/>
    <property type="match status" value="1"/>
</dbReference>
<dbReference type="InterPro" id="IPR008984">
    <property type="entry name" value="SMAD_FHA_dom_sf"/>
</dbReference>
<keyword evidence="2" id="KW-0238">DNA-binding</keyword>
<feature type="compositionally biased region" description="Low complexity" evidence="4">
    <location>
        <begin position="230"/>
        <end position="239"/>
    </location>
</feature>
<feature type="domain" description="HTH luxR-type" evidence="6">
    <location>
        <begin position="158"/>
        <end position="222"/>
    </location>
</feature>
<evidence type="ECO:0000313" key="8">
    <source>
        <dbReference type="Proteomes" id="UP000642094"/>
    </source>
</evidence>
<dbReference type="Proteomes" id="UP000642094">
    <property type="component" value="Unassembled WGS sequence"/>
</dbReference>
<dbReference type="CDD" id="cd06170">
    <property type="entry name" value="LuxR_C_like"/>
    <property type="match status" value="1"/>
</dbReference>
<sequence>MHTTKLSNGSVTLLYPYPYLIIYADEGQQTVPLIDANYWTIGRGYDNSIVLSDKCVSRYHGALQVAGANPEHADMNSKGDLKNRNTNASSNFYLVDFDSCNGSFIRGQRITVPVLLKSGDRVTIGKTDIDFFSPHKREPHRPSSAPLRWLKDTRRVFHQNDHPLTPSEDRVFQQVVKGFTNKEIGKRLQISPRTVQTHLSSIMTKLNLENRSQIVRYAFEQSYRPKAGDSVDSSDAVDAIENSSNTDESK</sequence>
<dbReference type="PROSITE" id="PS50043">
    <property type="entry name" value="HTH_LUXR_2"/>
    <property type="match status" value="1"/>
</dbReference>
<dbReference type="Gene3D" id="2.60.200.20">
    <property type="match status" value="1"/>
</dbReference>
<dbReference type="InterPro" id="IPR036388">
    <property type="entry name" value="WH-like_DNA-bd_sf"/>
</dbReference>
<dbReference type="Gene3D" id="1.10.10.10">
    <property type="entry name" value="Winged helix-like DNA-binding domain superfamily/Winged helix DNA-binding domain"/>
    <property type="match status" value="1"/>
</dbReference>
<accession>A0ABR7ZVH1</accession>
<keyword evidence="8" id="KW-1185">Reference proteome</keyword>
<evidence type="ECO:0000256" key="1">
    <source>
        <dbReference type="ARBA" id="ARBA00023015"/>
    </source>
</evidence>
<evidence type="ECO:0000259" key="6">
    <source>
        <dbReference type="PROSITE" id="PS50043"/>
    </source>
</evidence>
<evidence type="ECO:0000256" key="3">
    <source>
        <dbReference type="ARBA" id="ARBA00023163"/>
    </source>
</evidence>
<reference evidence="7 8" key="1">
    <citation type="journal article" date="2020" name="ISME J.">
        <title>Comparative genomics reveals insights into cyanobacterial evolution and habitat adaptation.</title>
        <authorList>
            <person name="Chen M.Y."/>
            <person name="Teng W.K."/>
            <person name="Zhao L."/>
            <person name="Hu C.X."/>
            <person name="Zhou Y.K."/>
            <person name="Han B.P."/>
            <person name="Song L.R."/>
            <person name="Shu W.S."/>
        </authorList>
    </citation>
    <scope>NUCLEOTIDE SEQUENCE [LARGE SCALE GENOMIC DNA]</scope>
    <source>
        <strain evidence="7 8">FACHB-723</strain>
    </source>
</reference>